<evidence type="ECO:0000313" key="1">
    <source>
        <dbReference type="EMBL" id="MCE7005409.1"/>
    </source>
</evidence>
<accession>A0ABS8ZDU1</accession>
<keyword evidence="2" id="KW-1185">Reference proteome</keyword>
<name>A0ABS8ZDU1_9PSEU</name>
<organism evidence="1 2">
    <name type="scientific">Kibdelosporangium philippinense</name>
    <dbReference type="NCBI Taxonomy" id="211113"/>
    <lineage>
        <taxon>Bacteria</taxon>
        <taxon>Bacillati</taxon>
        <taxon>Actinomycetota</taxon>
        <taxon>Actinomycetes</taxon>
        <taxon>Pseudonocardiales</taxon>
        <taxon>Pseudonocardiaceae</taxon>
        <taxon>Kibdelosporangium</taxon>
    </lineage>
</organism>
<dbReference type="Proteomes" id="UP001521150">
    <property type="component" value="Unassembled WGS sequence"/>
</dbReference>
<proteinExistence type="predicted"/>
<dbReference type="EMBL" id="JAJVCN010000002">
    <property type="protein sequence ID" value="MCE7005409.1"/>
    <property type="molecule type" value="Genomic_DNA"/>
</dbReference>
<comment type="caution">
    <text evidence="1">The sequence shown here is derived from an EMBL/GenBank/DDBJ whole genome shotgun (WGS) entry which is preliminary data.</text>
</comment>
<gene>
    <name evidence="1" type="ORF">LWC34_21630</name>
</gene>
<dbReference type="RefSeq" id="WP_233726995.1">
    <property type="nucleotide sequence ID" value="NZ_JAJVCN010000002.1"/>
</dbReference>
<protein>
    <submittedName>
        <fullName evidence="1">Uncharacterized protein</fullName>
    </submittedName>
</protein>
<evidence type="ECO:0000313" key="2">
    <source>
        <dbReference type="Proteomes" id="UP001521150"/>
    </source>
</evidence>
<sequence length="59" mass="6766">MARLTFTAGLGWMNYRVSAPPARRVKLLDSLSAWLLATVRRSRVQHAMPERQTRAGTRR</sequence>
<reference evidence="1 2" key="1">
    <citation type="submission" date="2021-12" db="EMBL/GenBank/DDBJ databases">
        <title>Genome sequence of Kibdelosporangium philippinense ATCC 49844.</title>
        <authorList>
            <person name="Fedorov E.A."/>
            <person name="Omeragic M."/>
            <person name="Shalygina K.F."/>
            <person name="Maclea K.S."/>
        </authorList>
    </citation>
    <scope>NUCLEOTIDE SEQUENCE [LARGE SCALE GENOMIC DNA]</scope>
    <source>
        <strain evidence="1 2">ATCC 49844</strain>
    </source>
</reference>